<name>A0A3A6QHB7_9EURY</name>
<evidence type="ECO:0000256" key="1">
    <source>
        <dbReference type="SAM" id="MobiDB-lite"/>
    </source>
</evidence>
<protein>
    <submittedName>
        <fullName evidence="2">Uncharacterized protein</fullName>
    </submittedName>
</protein>
<gene>
    <name evidence="2" type="ORF">DP106_00140</name>
</gene>
<dbReference type="EMBL" id="QMDW01000001">
    <property type="protein sequence ID" value="RJX51767.1"/>
    <property type="molecule type" value="Genomic_DNA"/>
</dbReference>
<reference evidence="2 3" key="1">
    <citation type="submission" date="2018-06" db="EMBL/GenBank/DDBJ databases">
        <title>Halonotius sp. F13-13 a new haloarchaeeon isolated from a solar saltern from Isla Cristina, Huelva, Spain.</title>
        <authorList>
            <person name="Duran-Viseras A."/>
            <person name="Sanchez-Porro C."/>
            <person name="Ventosa A."/>
        </authorList>
    </citation>
    <scope>NUCLEOTIDE SEQUENCE [LARGE SCALE GENOMIC DNA]</scope>
    <source>
        <strain evidence="2 3">CECT 7525</strain>
    </source>
</reference>
<accession>A0A3A6QHB7</accession>
<dbReference type="Proteomes" id="UP000281564">
    <property type="component" value="Unassembled WGS sequence"/>
</dbReference>
<sequence length="144" mass="16869">MAPVDDGVSPAPIDRSVLELIQSRLANTRLVESADLVADGNLSLRIVLSGEYYPSEVAARVEIRWYRNDDVNVLYREQRQEETWICRWDRHPNPHNSRDHFHPPPAASQADAQDEQWPDDHRDVCQLTLDYIEDRIETLWEQRH</sequence>
<evidence type="ECO:0000313" key="3">
    <source>
        <dbReference type="Proteomes" id="UP000281564"/>
    </source>
</evidence>
<organism evidence="2 3">
    <name type="scientific">Halonotius pteroides</name>
    <dbReference type="NCBI Taxonomy" id="268735"/>
    <lineage>
        <taxon>Archaea</taxon>
        <taxon>Methanobacteriati</taxon>
        <taxon>Methanobacteriota</taxon>
        <taxon>Stenosarchaea group</taxon>
        <taxon>Halobacteria</taxon>
        <taxon>Halobacteriales</taxon>
        <taxon>Haloferacaceae</taxon>
        <taxon>Halonotius</taxon>
    </lineage>
</organism>
<keyword evidence="3" id="KW-1185">Reference proteome</keyword>
<evidence type="ECO:0000313" key="2">
    <source>
        <dbReference type="EMBL" id="RJX51767.1"/>
    </source>
</evidence>
<comment type="caution">
    <text evidence="2">The sequence shown here is derived from an EMBL/GenBank/DDBJ whole genome shotgun (WGS) entry which is preliminary data.</text>
</comment>
<dbReference type="InterPro" id="IPR045397">
    <property type="entry name" value="TumE-like"/>
</dbReference>
<proteinExistence type="predicted"/>
<feature type="region of interest" description="Disordered" evidence="1">
    <location>
        <begin position="95"/>
        <end position="118"/>
    </location>
</feature>
<dbReference type="Pfam" id="PF20126">
    <property type="entry name" value="TumE"/>
    <property type="match status" value="1"/>
</dbReference>
<dbReference type="AlphaFoldDB" id="A0A3A6QHB7"/>